<dbReference type="PANTHER" id="PTHR48100">
    <property type="entry name" value="BROAD-SPECIFICITY PHOSPHATASE YOR283W-RELATED"/>
    <property type="match status" value="1"/>
</dbReference>
<dbReference type="InterPro" id="IPR050275">
    <property type="entry name" value="PGM_Phosphatase"/>
</dbReference>
<dbReference type="PANTHER" id="PTHR48100:SF59">
    <property type="entry name" value="ADENOSYLCOBALAMIN_ALPHA-RIBAZOLE PHOSPHATASE"/>
    <property type="match status" value="1"/>
</dbReference>
<dbReference type="GO" id="GO:0005737">
    <property type="term" value="C:cytoplasm"/>
    <property type="evidence" value="ECO:0007669"/>
    <property type="project" value="TreeGrafter"/>
</dbReference>
<dbReference type="EMBL" id="LJYG01000101">
    <property type="protein sequence ID" value="KRQ06404.1"/>
    <property type="molecule type" value="Genomic_DNA"/>
</dbReference>
<dbReference type="AlphaFoldDB" id="A0A0R3DFW8"/>
<dbReference type="RefSeq" id="WP_057752739.1">
    <property type="nucleotide sequence ID" value="NZ_LJYG01000101.1"/>
</dbReference>
<dbReference type="STRING" id="989370.AOQ71_25595"/>
<dbReference type="CDD" id="cd07067">
    <property type="entry name" value="HP_PGM_like"/>
    <property type="match status" value="1"/>
</dbReference>
<accession>A0A0R3DFW8</accession>
<protein>
    <submittedName>
        <fullName evidence="1">Histidine phosphatase</fullName>
    </submittedName>
</protein>
<sequence>MARVIHLLRHGHHAQLGRTLCGRMGGVVLDDIGCEEIARCAATVTPQPALIQSSPQQRCIQSASILAAHFGLPIEIVPALDELDYGEWTGRSFEDLHRDAQWSRWNRYRGSSRPPGGETMRSLQRRVVGHLERLRCDSVADTVIAVSHAEPIRAAILHYARKRLDDFLSIDIEPSSISTLSIDISGITITGINQRVPA</sequence>
<dbReference type="OrthoDB" id="9783269at2"/>
<reference evidence="1 2" key="1">
    <citation type="submission" date="2015-09" db="EMBL/GenBank/DDBJ databases">
        <title>Draft Genome Sequence of Bradyrhizobium manausense Strain BR 3351T, a Novel Symbiotic Nitrogen-Fixing Alphaproteobacterium Isolated from Brazilian Amazon Rain Forest.</title>
        <authorList>
            <person name="De Araujo J.L."/>
            <person name="Zilli J.E."/>
        </authorList>
    </citation>
    <scope>NUCLEOTIDE SEQUENCE [LARGE SCALE GENOMIC DNA]</scope>
    <source>
        <strain evidence="1 2">BR3351</strain>
    </source>
</reference>
<dbReference type="SUPFAM" id="SSF53254">
    <property type="entry name" value="Phosphoglycerate mutase-like"/>
    <property type="match status" value="1"/>
</dbReference>
<dbReference type="Proteomes" id="UP000051936">
    <property type="component" value="Unassembled WGS sequence"/>
</dbReference>
<gene>
    <name evidence="1" type="ORF">AOQ71_25595</name>
</gene>
<proteinExistence type="predicted"/>
<dbReference type="InterPro" id="IPR029033">
    <property type="entry name" value="His_PPase_superfam"/>
</dbReference>
<comment type="caution">
    <text evidence="1">The sequence shown here is derived from an EMBL/GenBank/DDBJ whole genome shotgun (WGS) entry which is preliminary data.</text>
</comment>
<name>A0A0R3DFW8_9BRAD</name>
<dbReference type="SMART" id="SM00855">
    <property type="entry name" value="PGAM"/>
    <property type="match status" value="1"/>
</dbReference>
<organism evidence="1 2">
    <name type="scientific">Bradyrhizobium manausense</name>
    <dbReference type="NCBI Taxonomy" id="989370"/>
    <lineage>
        <taxon>Bacteria</taxon>
        <taxon>Pseudomonadati</taxon>
        <taxon>Pseudomonadota</taxon>
        <taxon>Alphaproteobacteria</taxon>
        <taxon>Hyphomicrobiales</taxon>
        <taxon>Nitrobacteraceae</taxon>
        <taxon>Bradyrhizobium</taxon>
    </lineage>
</organism>
<evidence type="ECO:0000313" key="2">
    <source>
        <dbReference type="Proteomes" id="UP000051936"/>
    </source>
</evidence>
<keyword evidence="2" id="KW-1185">Reference proteome</keyword>
<dbReference type="GO" id="GO:0016791">
    <property type="term" value="F:phosphatase activity"/>
    <property type="evidence" value="ECO:0007669"/>
    <property type="project" value="TreeGrafter"/>
</dbReference>
<dbReference type="Pfam" id="PF00300">
    <property type="entry name" value="His_Phos_1"/>
    <property type="match status" value="1"/>
</dbReference>
<dbReference type="InterPro" id="IPR013078">
    <property type="entry name" value="His_Pase_superF_clade-1"/>
</dbReference>
<dbReference type="Gene3D" id="3.40.50.1240">
    <property type="entry name" value="Phosphoglycerate mutase-like"/>
    <property type="match status" value="1"/>
</dbReference>
<evidence type="ECO:0000313" key="1">
    <source>
        <dbReference type="EMBL" id="KRQ06404.1"/>
    </source>
</evidence>